<dbReference type="KEGG" id="zga:ZOBELLIA_1552"/>
<keyword evidence="2" id="KW-1185">Reference proteome</keyword>
<dbReference type="AlphaFoldDB" id="G0L4B4"/>
<gene>
    <name evidence="1" type="ordered locus">zobellia_1552</name>
</gene>
<dbReference type="EMBL" id="FP476056">
    <property type="protein sequence ID" value="CAZ95607.1"/>
    <property type="molecule type" value="Genomic_DNA"/>
</dbReference>
<evidence type="ECO:0000313" key="1">
    <source>
        <dbReference type="EMBL" id="CAZ95607.1"/>
    </source>
</evidence>
<dbReference type="HOGENOM" id="CLU_2653735_0_0_10"/>
<dbReference type="STRING" id="63186.ZOBELLIA_1552"/>
<protein>
    <submittedName>
        <fullName evidence="1">Uncharacterized protein</fullName>
    </submittedName>
</protein>
<dbReference type="Proteomes" id="UP000008898">
    <property type="component" value="Chromosome"/>
</dbReference>
<proteinExistence type="predicted"/>
<reference evidence="2" key="1">
    <citation type="submission" date="2009-07" db="EMBL/GenBank/DDBJ databases">
        <title>Complete genome sequence of Zobellia galactanivorans Dsij.</title>
        <authorList>
            <consortium name="Genoscope - CEA"/>
        </authorList>
    </citation>
    <scope>NUCLEOTIDE SEQUENCE [LARGE SCALE GENOMIC DNA]</scope>
    <source>
        <strain evidence="2">DSM 12802 / CCUG 47099 / CIP 106680 / NCIMB 13871 / Dsij</strain>
    </source>
</reference>
<name>G0L4B4_ZOBGA</name>
<evidence type="ECO:0000313" key="2">
    <source>
        <dbReference type="Proteomes" id="UP000008898"/>
    </source>
</evidence>
<accession>G0L4B4</accession>
<reference evidence="1 2" key="2">
    <citation type="journal article" date="2012" name="Environ. Microbiol.">
        <title>Characterization of the first alginolytic operons in a marine bacterium: from their emergence in marine Flavobacteriia to their independent transfers to marine Proteobacteria and human gut Bacteroides.</title>
        <authorList>
            <person name="Thomas F."/>
            <person name="Barbeyron T."/>
            <person name="Tonon T."/>
            <person name="Genicot S."/>
            <person name="Czjzek M."/>
            <person name="Michel G."/>
        </authorList>
    </citation>
    <scope>NUCLEOTIDE SEQUENCE [LARGE SCALE GENOMIC DNA]</scope>
    <source>
        <strain evidence="2">DSM 12802 / CCUG 47099 / CIP 106680 / NCIMB 13871 / Dsij</strain>
    </source>
</reference>
<sequence>MFLSEVLINVYRFHHICENNLSICYFLGERCIYFKLYKHTYFCCKLKKRSKSRPPFFRFLGLPSPMFFHFHLASTY</sequence>
<organism evidence="1 2">
    <name type="scientific">Zobellia galactanivorans (strain DSM 12802 / CCUG 47099 / CIP 106680 / NCIMB 13871 / Dsij)</name>
    <dbReference type="NCBI Taxonomy" id="63186"/>
    <lineage>
        <taxon>Bacteria</taxon>
        <taxon>Pseudomonadati</taxon>
        <taxon>Bacteroidota</taxon>
        <taxon>Flavobacteriia</taxon>
        <taxon>Flavobacteriales</taxon>
        <taxon>Flavobacteriaceae</taxon>
        <taxon>Zobellia</taxon>
    </lineage>
</organism>